<organism evidence="9 10">
    <name type="scientific">Bittarella massiliensis</name>
    <name type="common">ex Durand et al. 2017</name>
    <dbReference type="NCBI Taxonomy" id="1720313"/>
    <lineage>
        <taxon>Bacteria</taxon>
        <taxon>Bacillati</taxon>
        <taxon>Bacillota</taxon>
        <taxon>Clostridia</taxon>
        <taxon>Eubacteriales</taxon>
        <taxon>Oscillospiraceae</taxon>
        <taxon>Bittarella (ex Durand et al. 2017)</taxon>
    </lineage>
</organism>
<evidence type="ECO:0000313" key="8">
    <source>
        <dbReference type="EMBL" id="MZL70562.1"/>
    </source>
</evidence>
<dbReference type="AlphaFoldDB" id="A0AAQ1MEK5"/>
<evidence type="ECO:0000313" key="10">
    <source>
        <dbReference type="Proteomes" id="UP000184089"/>
    </source>
</evidence>
<dbReference type="InterPro" id="IPR000623">
    <property type="entry name" value="Shikimate_kinase/TSH1"/>
</dbReference>
<evidence type="ECO:0000256" key="4">
    <source>
        <dbReference type="ARBA" id="ARBA00022777"/>
    </source>
</evidence>
<feature type="binding site" evidence="7">
    <location>
        <position position="116"/>
    </location>
    <ligand>
        <name>ATP</name>
        <dbReference type="ChEBI" id="CHEBI:30616"/>
    </ligand>
</feature>
<sequence length="167" mass="19115">MRDNYALVGFMGCGKTTVGRELAKRLQCPFWDLDAAIAQGERRTIPEIFAQQGEAGFRELEHAYLKRAAGRRGVLSCGGGLALFPRNREVLSRHFTTVFLDCDFETCYQRIRASSRPLVQDKSEAEVRALFESRYPIYQACCDLQVNAAHSPFMVVQEILKQRRRHR</sequence>
<comment type="subcellular location">
    <subcellularLocation>
        <location evidence="7">Cytoplasm</location>
    </subcellularLocation>
</comment>
<reference evidence="10" key="1">
    <citation type="submission" date="2016-11" db="EMBL/GenBank/DDBJ databases">
        <authorList>
            <person name="Jaros S."/>
            <person name="Januszkiewicz K."/>
            <person name="Wedrychowicz H."/>
        </authorList>
    </citation>
    <scope>NUCLEOTIDE SEQUENCE [LARGE SCALE GENOMIC DNA]</scope>
    <source>
        <strain evidence="10">DSM 4029</strain>
    </source>
</reference>
<dbReference type="GO" id="GO:0009423">
    <property type="term" value="P:chorismate biosynthetic process"/>
    <property type="evidence" value="ECO:0007669"/>
    <property type="project" value="UniProtKB-UniRule"/>
</dbReference>
<dbReference type="Proteomes" id="UP000474718">
    <property type="component" value="Unassembled WGS sequence"/>
</dbReference>
<reference evidence="9" key="2">
    <citation type="submission" date="2016-11" db="EMBL/GenBank/DDBJ databases">
        <authorList>
            <person name="Varghese N."/>
            <person name="Submissions S."/>
        </authorList>
    </citation>
    <scope>NUCLEOTIDE SEQUENCE</scope>
    <source>
        <strain evidence="9">DSM 4029</strain>
    </source>
</reference>
<proteinExistence type="inferred from homology"/>
<dbReference type="EC" id="2.7.1.71" evidence="7"/>
<keyword evidence="2 7" id="KW-0808">Transferase</keyword>
<dbReference type="GO" id="GO:0000287">
    <property type="term" value="F:magnesium ion binding"/>
    <property type="evidence" value="ECO:0007669"/>
    <property type="project" value="UniProtKB-UniRule"/>
</dbReference>
<dbReference type="HAMAP" id="MF_00109">
    <property type="entry name" value="Shikimate_kinase"/>
    <property type="match status" value="1"/>
</dbReference>
<dbReference type="PANTHER" id="PTHR21087">
    <property type="entry name" value="SHIKIMATE KINASE"/>
    <property type="match status" value="1"/>
</dbReference>
<evidence type="ECO:0000256" key="7">
    <source>
        <dbReference type="HAMAP-Rule" id="MF_00109"/>
    </source>
</evidence>
<feature type="binding site" evidence="7">
    <location>
        <position position="58"/>
    </location>
    <ligand>
        <name>substrate</name>
    </ligand>
</feature>
<dbReference type="EMBL" id="WWVX01000008">
    <property type="protein sequence ID" value="MZL70562.1"/>
    <property type="molecule type" value="Genomic_DNA"/>
</dbReference>
<evidence type="ECO:0000313" key="11">
    <source>
        <dbReference type="Proteomes" id="UP000474718"/>
    </source>
</evidence>
<evidence type="ECO:0000256" key="3">
    <source>
        <dbReference type="ARBA" id="ARBA00022741"/>
    </source>
</evidence>
<feature type="binding site" evidence="7">
    <location>
        <position position="34"/>
    </location>
    <ligand>
        <name>substrate</name>
    </ligand>
</feature>
<dbReference type="GO" id="GO:0004765">
    <property type="term" value="F:shikimate kinase activity"/>
    <property type="evidence" value="ECO:0007669"/>
    <property type="project" value="UniProtKB-UniRule"/>
</dbReference>
<comment type="function">
    <text evidence="7">Catalyzes the specific phosphorylation of the 3-hydroxyl group of shikimic acid using ATP as a cosubstrate.</text>
</comment>
<comment type="catalytic activity">
    <reaction evidence="7">
        <text>shikimate + ATP = 3-phosphoshikimate + ADP + H(+)</text>
        <dbReference type="Rhea" id="RHEA:13121"/>
        <dbReference type="ChEBI" id="CHEBI:15378"/>
        <dbReference type="ChEBI" id="CHEBI:30616"/>
        <dbReference type="ChEBI" id="CHEBI:36208"/>
        <dbReference type="ChEBI" id="CHEBI:145989"/>
        <dbReference type="ChEBI" id="CHEBI:456216"/>
        <dbReference type="EC" id="2.7.1.71"/>
    </reaction>
</comment>
<comment type="similarity">
    <text evidence="7">Belongs to the shikimate kinase family.</text>
</comment>
<dbReference type="PRINTS" id="PR01100">
    <property type="entry name" value="SHIKIMTKNASE"/>
</dbReference>
<dbReference type="Gene3D" id="3.40.50.300">
    <property type="entry name" value="P-loop containing nucleotide triphosphate hydrolases"/>
    <property type="match status" value="1"/>
</dbReference>
<dbReference type="SUPFAM" id="SSF52540">
    <property type="entry name" value="P-loop containing nucleoside triphosphate hydrolases"/>
    <property type="match status" value="1"/>
</dbReference>
<dbReference type="PANTHER" id="PTHR21087:SF16">
    <property type="entry name" value="SHIKIMATE KINASE 1, CHLOROPLASTIC"/>
    <property type="match status" value="1"/>
</dbReference>
<keyword evidence="1 7" id="KW-0028">Amino-acid biosynthesis</keyword>
<keyword evidence="3 7" id="KW-0547">Nucleotide-binding</keyword>
<keyword evidence="11" id="KW-1185">Reference proteome</keyword>
<feature type="binding site" evidence="7">
    <location>
        <begin position="12"/>
        <end position="17"/>
    </location>
    <ligand>
        <name>ATP</name>
        <dbReference type="ChEBI" id="CHEBI:30616"/>
    </ligand>
</feature>
<dbReference type="GO" id="GO:0005829">
    <property type="term" value="C:cytosol"/>
    <property type="evidence" value="ECO:0007669"/>
    <property type="project" value="TreeGrafter"/>
</dbReference>
<comment type="pathway">
    <text evidence="7">Metabolic intermediate biosynthesis; chorismate biosynthesis; chorismate from D-erythrose 4-phosphate and phosphoenolpyruvate: step 5/7.</text>
</comment>
<comment type="caution">
    <text evidence="7">Lacks conserved residue(s) required for the propagation of feature annotation.</text>
</comment>
<dbReference type="RefSeq" id="WP_021659667.1">
    <property type="nucleotide sequence ID" value="NZ_FQVY01000003.1"/>
</dbReference>
<keyword evidence="7" id="KW-0963">Cytoplasm</keyword>
<dbReference type="GO" id="GO:0005524">
    <property type="term" value="F:ATP binding"/>
    <property type="evidence" value="ECO:0007669"/>
    <property type="project" value="UniProtKB-UniRule"/>
</dbReference>
<keyword evidence="7" id="KW-0460">Magnesium</keyword>
<dbReference type="Proteomes" id="UP000184089">
    <property type="component" value="Unassembled WGS sequence"/>
</dbReference>
<dbReference type="InterPro" id="IPR027417">
    <property type="entry name" value="P-loop_NTPase"/>
</dbReference>
<feature type="binding site" evidence="7">
    <location>
        <position position="16"/>
    </location>
    <ligand>
        <name>Mg(2+)</name>
        <dbReference type="ChEBI" id="CHEBI:18420"/>
    </ligand>
</feature>
<dbReference type="EMBL" id="FQVY01000003">
    <property type="protein sequence ID" value="SHG36820.1"/>
    <property type="molecule type" value="Genomic_DNA"/>
</dbReference>
<evidence type="ECO:0000313" key="9">
    <source>
        <dbReference type="EMBL" id="SHG36820.1"/>
    </source>
</evidence>
<keyword evidence="4 7" id="KW-0418">Kinase</keyword>
<dbReference type="Pfam" id="PF01202">
    <property type="entry name" value="SKI"/>
    <property type="match status" value="1"/>
</dbReference>
<dbReference type="InterPro" id="IPR031322">
    <property type="entry name" value="Shikimate/glucono_kinase"/>
</dbReference>
<gene>
    <name evidence="7" type="primary">aroK</name>
    <name evidence="8" type="ORF">GT747_12465</name>
    <name evidence="9" type="ORF">SAMN05444424_2268</name>
</gene>
<comment type="subunit">
    <text evidence="7">Monomer.</text>
</comment>
<evidence type="ECO:0000256" key="5">
    <source>
        <dbReference type="ARBA" id="ARBA00022840"/>
    </source>
</evidence>
<evidence type="ECO:0000256" key="1">
    <source>
        <dbReference type="ARBA" id="ARBA00022605"/>
    </source>
</evidence>
<reference evidence="8 11" key="3">
    <citation type="journal article" date="2019" name="Nat. Med.">
        <title>A library of human gut bacterial isolates paired with longitudinal multiomics data enables mechanistic microbiome research.</title>
        <authorList>
            <person name="Poyet M."/>
            <person name="Groussin M."/>
            <person name="Gibbons S.M."/>
            <person name="Avila-Pacheco J."/>
            <person name="Jiang X."/>
            <person name="Kearney S.M."/>
            <person name="Perrotta A.R."/>
            <person name="Berdy B."/>
            <person name="Zhao S."/>
            <person name="Lieberman T.D."/>
            <person name="Swanson P.K."/>
            <person name="Smith M."/>
            <person name="Roesemann S."/>
            <person name="Alexander J.E."/>
            <person name="Rich S.A."/>
            <person name="Livny J."/>
            <person name="Vlamakis H."/>
            <person name="Clish C."/>
            <person name="Bullock K."/>
            <person name="Deik A."/>
            <person name="Scott J."/>
            <person name="Pierce K.A."/>
            <person name="Xavier R.J."/>
            <person name="Alm E.J."/>
        </authorList>
    </citation>
    <scope>NUCLEOTIDE SEQUENCE [LARGE SCALE GENOMIC DNA]</scope>
    <source>
        <strain evidence="8 11">BIOML-A2</strain>
    </source>
</reference>
<evidence type="ECO:0000256" key="6">
    <source>
        <dbReference type="ARBA" id="ARBA00023141"/>
    </source>
</evidence>
<protein>
    <recommendedName>
        <fullName evidence="7">Shikimate kinase</fullName>
        <shortName evidence="7">SK</shortName>
        <ecNumber evidence="7">2.7.1.71</ecNumber>
    </recommendedName>
</protein>
<feature type="binding site" evidence="7">
    <location>
        <position position="79"/>
    </location>
    <ligand>
        <name>substrate</name>
    </ligand>
</feature>
<feature type="binding site" evidence="7">
    <location>
        <position position="134"/>
    </location>
    <ligand>
        <name>substrate</name>
    </ligand>
</feature>
<keyword evidence="7" id="KW-0479">Metal-binding</keyword>
<name>A0AAQ1MEK5_9FIRM</name>
<evidence type="ECO:0000256" key="2">
    <source>
        <dbReference type="ARBA" id="ARBA00022679"/>
    </source>
</evidence>
<comment type="cofactor">
    <cofactor evidence="7">
        <name>Mg(2+)</name>
        <dbReference type="ChEBI" id="CHEBI:18420"/>
    </cofactor>
    <text evidence="7">Binds 1 Mg(2+) ion per subunit.</text>
</comment>
<comment type="caution">
    <text evidence="9">The sequence shown here is derived from an EMBL/GenBank/DDBJ whole genome shotgun (WGS) entry which is preliminary data.</text>
</comment>
<dbReference type="GO" id="GO:0009073">
    <property type="term" value="P:aromatic amino acid family biosynthetic process"/>
    <property type="evidence" value="ECO:0007669"/>
    <property type="project" value="UniProtKB-KW"/>
</dbReference>
<keyword evidence="6 7" id="KW-0057">Aromatic amino acid biosynthesis</keyword>
<keyword evidence="5 7" id="KW-0067">ATP-binding</keyword>
<dbReference type="GO" id="GO:0008652">
    <property type="term" value="P:amino acid biosynthetic process"/>
    <property type="evidence" value="ECO:0007669"/>
    <property type="project" value="UniProtKB-KW"/>
</dbReference>
<dbReference type="CDD" id="cd00464">
    <property type="entry name" value="SK"/>
    <property type="match status" value="1"/>
</dbReference>
<accession>A0AAQ1MEK5</accession>